<keyword evidence="3" id="KW-1185">Reference proteome</keyword>
<evidence type="ECO:0000256" key="1">
    <source>
        <dbReference type="SAM" id="MobiDB-lite"/>
    </source>
</evidence>
<feature type="region of interest" description="Disordered" evidence="1">
    <location>
        <begin position="200"/>
        <end position="252"/>
    </location>
</feature>
<dbReference type="AlphaFoldDB" id="A0AA47PBJ9"/>
<name>A0AA47PBJ9_MERPO</name>
<accession>A0AA47PBJ9</accession>
<comment type="caution">
    <text evidence="2">The sequence shown here is derived from an EMBL/GenBank/DDBJ whole genome shotgun (WGS) entry which is preliminary data.</text>
</comment>
<dbReference type="PANTHER" id="PTHR31025">
    <property type="entry name" value="SI:CH211-196P9.1-RELATED"/>
    <property type="match status" value="1"/>
</dbReference>
<organism evidence="2 3">
    <name type="scientific">Merluccius polli</name>
    <name type="common">Benguela hake</name>
    <name type="synonym">Merluccius cadenati</name>
    <dbReference type="NCBI Taxonomy" id="89951"/>
    <lineage>
        <taxon>Eukaryota</taxon>
        <taxon>Metazoa</taxon>
        <taxon>Chordata</taxon>
        <taxon>Craniata</taxon>
        <taxon>Vertebrata</taxon>
        <taxon>Euteleostomi</taxon>
        <taxon>Actinopterygii</taxon>
        <taxon>Neopterygii</taxon>
        <taxon>Teleostei</taxon>
        <taxon>Neoteleostei</taxon>
        <taxon>Acanthomorphata</taxon>
        <taxon>Zeiogadaria</taxon>
        <taxon>Gadariae</taxon>
        <taxon>Gadiformes</taxon>
        <taxon>Gadoidei</taxon>
        <taxon>Merlucciidae</taxon>
        <taxon>Merluccius</taxon>
    </lineage>
</organism>
<evidence type="ECO:0000313" key="2">
    <source>
        <dbReference type="EMBL" id="KAK0155900.1"/>
    </source>
</evidence>
<protein>
    <submittedName>
        <fullName evidence="2">Uncharacterized protein</fullName>
    </submittedName>
</protein>
<dbReference type="Proteomes" id="UP001174136">
    <property type="component" value="Unassembled WGS sequence"/>
</dbReference>
<proteinExistence type="predicted"/>
<evidence type="ECO:0000313" key="3">
    <source>
        <dbReference type="Proteomes" id="UP001174136"/>
    </source>
</evidence>
<sequence length="343" mass="39423">MVVQQRMLVRVIFTEADIRKVELTTKPDTVDLLIGSLKDVLQINYDFSLQFKDPNFDNELCNLTAISELPERPTLKIIPVLTLVEVPVPQSTSSELSDTPSQADTEILSISSEERQCQWPEVFDMYIPKFSVDVEYILRQANLLHLRDGTHLIPSKELKHNILKRLEETIYALKAYPTNAEFEAVASALLEKQLEIQDGEKMRQRGHRDVTMNGGKQGKYSPCGEPPNKRIKKPKRGEVNYLPDYPDGQDDPSLEDARQLMVDEMKKKTPNGALIKQKMDLTFALQRDEVVKDKPDITQICQRWPALFTEHQVCLEFSRVVGKSLRQEFYEALDHHSSRLMEI</sequence>
<dbReference type="EMBL" id="JAOPHQ010000067">
    <property type="protein sequence ID" value="KAK0155900.1"/>
    <property type="molecule type" value="Genomic_DNA"/>
</dbReference>
<dbReference type="PANTHER" id="PTHR31025:SF19">
    <property type="entry name" value="SI:CH73-42K18.1-RELATED"/>
    <property type="match status" value="1"/>
</dbReference>
<gene>
    <name evidence="2" type="ORF">N1851_001557</name>
</gene>
<feature type="compositionally biased region" description="Basic and acidic residues" evidence="1">
    <location>
        <begin position="200"/>
        <end position="210"/>
    </location>
</feature>
<reference evidence="2" key="1">
    <citation type="journal article" date="2023" name="Front. Mar. Sci.">
        <title>A new Merluccius polli reference genome to investigate the effects of global change in West African waters.</title>
        <authorList>
            <person name="Mateo J.L."/>
            <person name="Blanco-Fernandez C."/>
            <person name="Garcia-Vazquez E."/>
            <person name="Machado-Schiaffino G."/>
        </authorList>
    </citation>
    <scope>NUCLEOTIDE SEQUENCE</scope>
    <source>
        <strain evidence="2">C29</strain>
        <tissue evidence="2">Fin</tissue>
    </source>
</reference>